<evidence type="ECO:0000256" key="1">
    <source>
        <dbReference type="SAM" id="SignalP"/>
    </source>
</evidence>
<dbReference type="SUPFAM" id="SSF75011">
    <property type="entry name" value="3-carboxy-cis,cis-mucoante lactonizing enzyme"/>
    <property type="match status" value="1"/>
</dbReference>
<dbReference type="Pfam" id="PF13449">
    <property type="entry name" value="Phytase-like"/>
    <property type="match status" value="1"/>
</dbReference>
<dbReference type="PANTHER" id="PTHR46928:SF1">
    <property type="entry name" value="MESENCHYME-SPECIFIC CELL SURFACE GLYCOPROTEIN"/>
    <property type="match status" value="1"/>
</dbReference>
<dbReference type="AlphaFoldDB" id="A0A0P1FQH4"/>
<evidence type="ECO:0000313" key="5">
    <source>
        <dbReference type="Proteomes" id="UP000051086"/>
    </source>
</evidence>
<dbReference type="InterPro" id="IPR011044">
    <property type="entry name" value="Quino_amine_DH_bsu"/>
</dbReference>
<dbReference type="PANTHER" id="PTHR46928">
    <property type="entry name" value="MESENCHYME-SPECIFIC CELL SURFACE GLYCOPROTEIN"/>
    <property type="match status" value="1"/>
</dbReference>
<feature type="domain" description="Phytase-like" evidence="2">
    <location>
        <begin position="444"/>
        <end position="706"/>
    </location>
</feature>
<reference evidence="4 6" key="2">
    <citation type="submission" date="2015-09" db="EMBL/GenBank/DDBJ databases">
        <authorList>
            <consortium name="Swine Surveillance"/>
        </authorList>
    </citation>
    <scope>NUCLEOTIDE SEQUENCE [LARGE SCALE GENOMIC DNA]</scope>
    <source>
        <strain evidence="4 6">5120</strain>
    </source>
</reference>
<gene>
    <name evidence="3" type="ORF">TL5118_03750</name>
    <name evidence="4" type="ORF">TL5120_00792</name>
</gene>
<organism evidence="4 6">
    <name type="scientific">Thalassovita autumnalis</name>
    <dbReference type="NCBI Taxonomy" id="2072972"/>
    <lineage>
        <taxon>Bacteria</taxon>
        <taxon>Pseudomonadati</taxon>
        <taxon>Pseudomonadota</taxon>
        <taxon>Alphaproteobacteria</taxon>
        <taxon>Rhodobacterales</taxon>
        <taxon>Roseobacteraceae</taxon>
        <taxon>Thalassovita</taxon>
    </lineage>
</organism>
<evidence type="ECO:0000313" key="6">
    <source>
        <dbReference type="Proteomes" id="UP000051887"/>
    </source>
</evidence>
<reference evidence="3 5" key="1">
    <citation type="submission" date="2015-09" db="EMBL/GenBank/DDBJ databases">
        <authorList>
            <person name="Rodrigo-Torres L."/>
            <person name="Arahal D.R."/>
        </authorList>
    </citation>
    <scope>NUCLEOTIDE SEQUENCE [LARGE SCALE GENOMIC DNA]</scope>
    <source>
        <strain evidence="3 5">CECT 5118</strain>
    </source>
</reference>
<dbReference type="RefSeq" id="WP_058242337.1">
    <property type="nucleotide sequence ID" value="NZ_CYSB01000041.1"/>
</dbReference>
<sequence length="728" mass="77532">MTFRTICLTSAIALTAAAASAEQNFNRIASFATPLNMAAGEDRNRETSAEIIAATADGMTLAYTDSPLGVLGLIDITDPANPQPLGNIALDGEPTSVAIIGQTAYVGVNTSESYTAPSGHLSVIDLTSKAELARCDLGGQPDSVAVAKDGSFAAIAIENERDEDLGDGRTGQLPAGFLSLVQIKDGTADCGTVQAVDLTGLAAVDGHDPEPEFVDINTKGEVVVSLQENNHMVVVAKDGSILNHFSAGAVDLDGIDTKDERGALIFTDAQAQVAREPDAVKWLDDDHFATANEGDMDGGSRGWTLFHKDGSVVYESGVSFEHALVQIGHYPDKRSDSKGVEPESIETATFGGTPMVFVGSERGSAVGVYDVTTPAAPELTQILPSGVGPEGYVAIPARNLLISANEKDLIEDKGPRSHVMIYEYQDAPAQYPMLTSEGTDELIGWGAISGMVADSDGMIYAVNDSFYGFQPSIFKIDPSQTPARIVDVIRVHRANGQPAQKLDLEGITLDGKGGFWLASEGRTDRAIPHAIYHVDSKGLIKSHKQEFGLPAELMAVEKRFGFEGITKVGDTLWMAVQREWKDDPKDHVKLVAYNTKTKEWGAVHYPKAAPAKGWVGLSEIVAHGNYVYVIERDNQIGANAVTKKIYRIPAADMVPAPLGGALPVVSKEEVRDLLPDLKQLNGYVQDKVEGLAILPTGEAIVSTDNDGVDDHSGETLFFSIGQINKDAS</sequence>
<evidence type="ECO:0000259" key="2">
    <source>
        <dbReference type="Pfam" id="PF13449"/>
    </source>
</evidence>
<dbReference type="InterPro" id="IPR027372">
    <property type="entry name" value="Phytase-like_dom"/>
</dbReference>
<name>A0A0P1FQH4_9RHOB</name>
<dbReference type="InterPro" id="IPR015943">
    <property type="entry name" value="WD40/YVTN_repeat-like_dom_sf"/>
</dbReference>
<dbReference type="SUPFAM" id="SSF50969">
    <property type="entry name" value="YVTN repeat-like/Quinoprotein amine dehydrogenase"/>
    <property type="match status" value="1"/>
</dbReference>
<keyword evidence="5" id="KW-1185">Reference proteome</keyword>
<dbReference type="EMBL" id="CYSB01000041">
    <property type="protein sequence ID" value="CUH69780.1"/>
    <property type="molecule type" value="Genomic_DNA"/>
</dbReference>
<dbReference type="Proteomes" id="UP000051086">
    <property type="component" value="Unassembled WGS sequence"/>
</dbReference>
<accession>A0A0P1FQH4</accession>
<feature type="chain" id="PRO_5009792485" description="Phytase-like domain-containing protein" evidence="1">
    <location>
        <begin position="22"/>
        <end position="728"/>
    </location>
</feature>
<evidence type="ECO:0000313" key="3">
    <source>
        <dbReference type="EMBL" id="CUH69780.1"/>
    </source>
</evidence>
<protein>
    <recommendedName>
        <fullName evidence="2">Phytase-like domain-containing protein</fullName>
    </recommendedName>
</protein>
<dbReference type="Proteomes" id="UP000051887">
    <property type="component" value="Unassembled WGS sequence"/>
</dbReference>
<dbReference type="InterPro" id="IPR052956">
    <property type="entry name" value="Mesenchyme-surface_protein"/>
</dbReference>
<proteinExistence type="predicted"/>
<dbReference type="OrthoDB" id="9803927at2"/>
<dbReference type="EMBL" id="CYSC01000016">
    <property type="protein sequence ID" value="CUH71012.1"/>
    <property type="molecule type" value="Genomic_DNA"/>
</dbReference>
<keyword evidence="1" id="KW-0732">Signal</keyword>
<evidence type="ECO:0000313" key="4">
    <source>
        <dbReference type="EMBL" id="CUH71012.1"/>
    </source>
</evidence>
<dbReference type="Gene3D" id="2.130.10.10">
    <property type="entry name" value="YVTN repeat-like/Quinoprotein amine dehydrogenase"/>
    <property type="match status" value="1"/>
</dbReference>
<feature type="signal peptide" evidence="1">
    <location>
        <begin position="1"/>
        <end position="21"/>
    </location>
</feature>